<comment type="caution">
    <text evidence="1">The sequence shown here is derived from an EMBL/GenBank/DDBJ whole genome shotgun (WGS) entry which is preliminary data.</text>
</comment>
<dbReference type="RefSeq" id="WP_379785861.1">
    <property type="nucleotide sequence ID" value="NZ_JBHSMU010000016.1"/>
</dbReference>
<sequence length="193" mass="20672">MSRAVSRNLMAAAWLRLRIALSTANPVALGALALCIGAAAALAWLVPARELQGEARLLARRVAALPAAPVALAPPATDEHHLALFYDTLGERDHAAQQVRALFALAAKSGLVLRQGEYKAAYERNARVHTYQVTLPVKGSYGAIWQFALGALRAIPFASLDEISFKREGIGDAQVEARLRLTLYLAERPGGAP</sequence>
<reference evidence="2" key="1">
    <citation type="journal article" date="2019" name="Int. J. Syst. Evol. Microbiol.">
        <title>The Global Catalogue of Microorganisms (GCM) 10K type strain sequencing project: providing services to taxonomists for standard genome sequencing and annotation.</title>
        <authorList>
            <consortium name="The Broad Institute Genomics Platform"/>
            <consortium name="The Broad Institute Genome Sequencing Center for Infectious Disease"/>
            <person name="Wu L."/>
            <person name="Ma J."/>
        </authorList>
    </citation>
    <scope>NUCLEOTIDE SEQUENCE [LARGE SCALE GENOMIC DNA]</scope>
    <source>
        <strain evidence="2">KACC 12649</strain>
    </source>
</reference>
<accession>A0ABW0LAJ8</accession>
<evidence type="ECO:0000313" key="2">
    <source>
        <dbReference type="Proteomes" id="UP001596050"/>
    </source>
</evidence>
<gene>
    <name evidence="1" type="ORF">ACFPN5_21410</name>
</gene>
<evidence type="ECO:0008006" key="3">
    <source>
        <dbReference type="Google" id="ProtNLM"/>
    </source>
</evidence>
<dbReference type="EMBL" id="JBHSMU010000016">
    <property type="protein sequence ID" value="MFC5462371.1"/>
    <property type="molecule type" value="Genomic_DNA"/>
</dbReference>
<dbReference type="Proteomes" id="UP001596050">
    <property type="component" value="Unassembled WGS sequence"/>
</dbReference>
<organism evidence="1 2">
    <name type="scientific">Massilia niabensis</name>
    <dbReference type="NCBI Taxonomy" id="544910"/>
    <lineage>
        <taxon>Bacteria</taxon>
        <taxon>Pseudomonadati</taxon>
        <taxon>Pseudomonadota</taxon>
        <taxon>Betaproteobacteria</taxon>
        <taxon>Burkholderiales</taxon>
        <taxon>Oxalobacteraceae</taxon>
        <taxon>Telluria group</taxon>
        <taxon>Massilia</taxon>
    </lineage>
</organism>
<name>A0ABW0LAJ8_9BURK</name>
<proteinExistence type="predicted"/>
<evidence type="ECO:0000313" key="1">
    <source>
        <dbReference type="EMBL" id="MFC5462371.1"/>
    </source>
</evidence>
<protein>
    <recommendedName>
        <fullName evidence="3">Transmembrane protein</fullName>
    </recommendedName>
</protein>
<keyword evidence="2" id="KW-1185">Reference proteome</keyword>